<sequence>MEQFHRTTHANAIPVRNVIDDNRILTGIRRFCVIKLARFVQCWRDRQGFHSVGGHGVEEVEDAQPSDNGDSRNG</sequence>
<dbReference type="EMBL" id="RBNI01000170">
    <property type="protein sequence ID" value="RUP52139.1"/>
    <property type="molecule type" value="Genomic_DNA"/>
</dbReference>
<proteinExistence type="predicted"/>
<reference evidence="2 3" key="1">
    <citation type="journal article" date="2018" name="New Phytol.">
        <title>Phylogenomics of Endogonaceae and evolution of mycorrhizas within Mucoromycota.</title>
        <authorList>
            <person name="Chang Y."/>
            <person name="Desiro A."/>
            <person name="Na H."/>
            <person name="Sandor L."/>
            <person name="Lipzen A."/>
            <person name="Clum A."/>
            <person name="Barry K."/>
            <person name="Grigoriev I.V."/>
            <person name="Martin F.M."/>
            <person name="Stajich J.E."/>
            <person name="Smith M.E."/>
            <person name="Bonito G."/>
            <person name="Spatafora J.W."/>
        </authorList>
    </citation>
    <scope>NUCLEOTIDE SEQUENCE [LARGE SCALE GENOMIC DNA]</scope>
    <source>
        <strain evidence="2 3">GMNB39</strain>
    </source>
</reference>
<comment type="caution">
    <text evidence="2">The sequence shown here is derived from an EMBL/GenBank/DDBJ whole genome shotgun (WGS) entry which is preliminary data.</text>
</comment>
<keyword evidence="3" id="KW-1185">Reference proteome</keyword>
<evidence type="ECO:0000313" key="2">
    <source>
        <dbReference type="EMBL" id="RUP52139.1"/>
    </source>
</evidence>
<gene>
    <name evidence="2" type="ORF">BC936DRAFT_140414</name>
</gene>
<protein>
    <submittedName>
        <fullName evidence="2">Uncharacterized protein</fullName>
    </submittedName>
</protein>
<evidence type="ECO:0000313" key="3">
    <source>
        <dbReference type="Proteomes" id="UP000268093"/>
    </source>
</evidence>
<name>A0A433DMR7_9FUNG</name>
<dbReference type="Proteomes" id="UP000268093">
    <property type="component" value="Unassembled WGS sequence"/>
</dbReference>
<organism evidence="2 3">
    <name type="scientific">Jimgerdemannia flammicorona</name>
    <dbReference type="NCBI Taxonomy" id="994334"/>
    <lineage>
        <taxon>Eukaryota</taxon>
        <taxon>Fungi</taxon>
        <taxon>Fungi incertae sedis</taxon>
        <taxon>Mucoromycota</taxon>
        <taxon>Mucoromycotina</taxon>
        <taxon>Endogonomycetes</taxon>
        <taxon>Endogonales</taxon>
        <taxon>Endogonaceae</taxon>
        <taxon>Jimgerdemannia</taxon>
    </lineage>
</organism>
<dbReference type="AlphaFoldDB" id="A0A433DMR7"/>
<evidence type="ECO:0000256" key="1">
    <source>
        <dbReference type="SAM" id="MobiDB-lite"/>
    </source>
</evidence>
<accession>A0A433DMR7</accession>
<feature type="region of interest" description="Disordered" evidence="1">
    <location>
        <begin position="52"/>
        <end position="74"/>
    </location>
</feature>